<comment type="caution">
    <text evidence="1">The sequence shown here is derived from an EMBL/GenBank/DDBJ whole genome shotgun (WGS) entry which is preliminary data.</text>
</comment>
<proteinExistence type="predicted"/>
<sequence>MLRPLTSVAFIPPPPLVLLVSPPLPPLLEPKPLPLASTFTRGRQLDLPHPRRRLLLPPLQQHVALPSHTLLPPSTLVCMPASPPRADHHEAQVVTWPPRLLHAAFLVLVRGANAPRRTDLGCHCHLAHTLSTAHHHLVVVLLISPLSPANLTHTFSNSALPSTGVPIIVSGGKMG</sequence>
<dbReference type="InParanoid" id="A0A409X4K2"/>
<keyword evidence="2" id="KW-1185">Reference proteome</keyword>
<dbReference type="AlphaFoldDB" id="A0A409X4K2"/>
<gene>
    <name evidence="1" type="ORF">CVT26_006157</name>
</gene>
<evidence type="ECO:0000313" key="1">
    <source>
        <dbReference type="EMBL" id="PPQ85708.1"/>
    </source>
</evidence>
<reference evidence="1 2" key="1">
    <citation type="journal article" date="2018" name="Evol. Lett.">
        <title>Horizontal gene cluster transfer increased hallucinogenic mushroom diversity.</title>
        <authorList>
            <person name="Reynolds H.T."/>
            <person name="Vijayakumar V."/>
            <person name="Gluck-Thaler E."/>
            <person name="Korotkin H.B."/>
            <person name="Matheny P.B."/>
            <person name="Slot J.C."/>
        </authorList>
    </citation>
    <scope>NUCLEOTIDE SEQUENCE [LARGE SCALE GENOMIC DNA]</scope>
    <source>
        <strain evidence="1 2">SRW20</strain>
    </source>
</reference>
<dbReference type="EMBL" id="NHYE01004237">
    <property type="protein sequence ID" value="PPQ85708.1"/>
    <property type="molecule type" value="Genomic_DNA"/>
</dbReference>
<organism evidence="1 2">
    <name type="scientific">Gymnopilus dilepis</name>
    <dbReference type="NCBI Taxonomy" id="231916"/>
    <lineage>
        <taxon>Eukaryota</taxon>
        <taxon>Fungi</taxon>
        <taxon>Dikarya</taxon>
        <taxon>Basidiomycota</taxon>
        <taxon>Agaricomycotina</taxon>
        <taxon>Agaricomycetes</taxon>
        <taxon>Agaricomycetidae</taxon>
        <taxon>Agaricales</taxon>
        <taxon>Agaricineae</taxon>
        <taxon>Hymenogastraceae</taxon>
        <taxon>Gymnopilus</taxon>
    </lineage>
</organism>
<dbReference type="Proteomes" id="UP000284706">
    <property type="component" value="Unassembled WGS sequence"/>
</dbReference>
<accession>A0A409X4K2</accession>
<protein>
    <submittedName>
        <fullName evidence="1">Uncharacterized protein</fullName>
    </submittedName>
</protein>
<name>A0A409X4K2_9AGAR</name>
<evidence type="ECO:0000313" key="2">
    <source>
        <dbReference type="Proteomes" id="UP000284706"/>
    </source>
</evidence>